<evidence type="ECO:0000313" key="2">
    <source>
        <dbReference type="Proteomes" id="UP000219612"/>
    </source>
</evidence>
<organism evidence="1 2">
    <name type="scientific">Paractinoplanes atraurantiacus</name>
    <dbReference type="NCBI Taxonomy" id="1036182"/>
    <lineage>
        <taxon>Bacteria</taxon>
        <taxon>Bacillati</taxon>
        <taxon>Actinomycetota</taxon>
        <taxon>Actinomycetes</taxon>
        <taxon>Micromonosporales</taxon>
        <taxon>Micromonosporaceae</taxon>
        <taxon>Paractinoplanes</taxon>
    </lineage>
</organism>
<dbReference type="InterPro" id="IPR016888">
    <property type="entry name" value="UCP028498"/>
</dbReference>
<protein>
    <recommendedName>
        <fullName evidence="3">DUF2255 family protein</fullName>
    </recommendedName>
</protein>
<dbReference type="RefSeq" id="WP_097323208.1">
    <property type="nucleotide sequence ID" value="NZ_OBDY01000014.1"/>
</dbReference>
<evidence type="ECO:0000313" key="1">
    <source>
        <dbReference type="EMBL" id="SNY53665.1"/>
    </source>
</evidence>
<sequence>MSTALHAHLRDTDTVTVQTVAADGSVHRTPIWAVDVVGISYIRSSHGPSAAWYRRAVGPEGLAVIVDGRPVRVTLTPVKNEQVLDDVDSAYRTKYADQPRFVRNLVSRTARPATLRVDPA</sequence>
<evidence type="ECO:0008006" key="3">
    <source>
        <dbReference type="Google" id="ProtNLM"/>
    </source>
</evidence>
<dbReference type="Pfam" id="PF10012">
    <property type="entry name" value="DUF2255"/>
    <property type="match status" value="1"/>
</dbReference>
<accession>A0A285J035</accession>
<keyword evidence="2" id="KW-1185">Reference proteome</keyword>
<proteinExistence type="predicted"/>
<dbReference type="OrthoDB" id="162563at2"/>
<dbReference type="Proteomes" id="UP000219612">
    <property type="component" value="Unassembled WGS sequence"/>
</dbReference>
<name>A0A285J035_9ACTN</name>
<dbReference type="AlphaFoldDB" id="A0A285J035"/>
<dbReference type="EMBL" id="OBDY01000014">
    <property type="protein sequence ID" value="SNY53665.1"/>
    <property type="molecule type" value="Genomic_DNA"/>
</dbReference>
<reference evidence="1 2" key="1">
    <citation type="submission" date="2017-09" db="EMBL/GenBank/DDBJ databases">
        <authorList>
            <person name="Ehlers B."/>
            <person name="Leendertz F.H."/>
        </authorList>
    </citation>
    <scope>NUCLEOTIDE SEQUENCE [LARGE SCALE GENOMIC DNA]</scope>
    <source>
        <strain evidence="1 2">CGMCC 4.6857</strain>
    </source>
</reference>
<gene>
    <name evidence="1" type="ORF">SAMN05421748_114125</name>
</gene>